<sequence length="479" mass="55331">MINGVRRISCILFIMLLGMQSVANFSFAQSDEEPEIMFNQAMKYFSNGEYKQAITIYDKILESAPNNISTLKMKGIAQSNLGDHTKSLEQFFKILQDKPDDVISLTGMGVGFGNLGEYQEALAYFEKALQEKPDSTVIKNYKEFVDKVVSKYPYTPTEKPERFESQEIISIPDWIKPIAKWWSNDSIDDSEFVAALLYMINKKIIQIPSIETQNISEEKIPQWIKNNAGWWADNQIDDESFVQGIQYMIKNGLIVIDIEETPQKTQEESDYEFYLFKKYLKDIKNNISKETRYIEYSNPSQDVIKKFLRDYIKWNFEEEVKKAAKNFPDPTYEIVNGTYIIYYKVFINEQPTGLPLDHVSTLSNSFAFWEEQELITNDQKAKMKFEITDLKHEANVWVTWVVRNIGEGVLGHAHLGKGVLEVTLGDYNCDGSFQLYDVKSVETIMTHELGHSIGLKHVQDKTSIMYPSFTPSYAYCLLS</sequence>
<dbReference type="KEGG" id="nid:NPIRD3C_1162"/>
<dbReference type="Gene3D" id="1.25.40.10">
    <property type="entry name" value="Tetratricopeptide repeat domain"/>
    <property type="match status" value="1"/>
</dbReference>
<keyword evidence="4" id="KW-0378">Hydrolase</keyword>
<evidence type="ECO:0000256" key="6">
    <source>
        <dbReference type="ARBA" id="ARBA00022833"/>
    </source>
</evidence>
<dbReference type="InterPro" id="IPR024079">
    <property type="entry name" value="MetalloPept_cat_dom_sf"/>
</dbReference>
<reference evidence="10" key="1">
    <citation type="submission" date="2015-02" db="EMBL/GenBank/DDBJ databases">
        <title>Characterization of two novel Thaumarchaeota isolated from the Northern Adriatic Sea.</title>
        <authorList>
            <person name="Bayer B."/>
            <person name="Vojvoda J."/>
            <person name="Offre P."/>
            <person name="Srivastava A."/>
            <person name="Elisabeth N."/>
            <person name="Garcia J.A.L."/>
            <person name="Schleper C."/>
            <person name="Herndl G.J."/>
        </authorList>
    </citation>
    <scope>NUCLEOTIDE SEQUENCE [LARGE SCALE GENOMIC DNA]</scope>
    <source>
        <strain evidence="10">D3C</strain>
    </source>
</reference>
<dbReference type="PROSITE" id="PS50005">
    <property type="entry name" value="TPR"/>
    <property type="match status" value="2"/>
</dbReference>
<dbReference type="SUPFAM" id="SSF48452">
    <property type="entry name" value="TPR-like"/>
    <property type="match status" value="1"/>
</dbReference>
<dbReference type="GeneID" id="41600304"/>
<reference evidence="9 10" key="3">
    <citation type="journal article" date="2019" name="Int. J. Syst. Evol. Microbiol.">
        <title>Nitrosopumilus adriaticus sp. nov. and Nitrosopumilus piranensis sp. nov., two ammonia-oxidizing archaea from the Adriatic Sea and members of the class Nitrososphaeria.</title>
        <authorList>
            <person name="Bayer B."/>
            <person name="Vojvoda J."/>
            <person name="Reinthaler T."/>
            <person name="Reyes C."/>
            <person name="Pinto M."/>
            <person name="Herndl G.J."/>
        </authorList>
    </citation>
    <scope>NUCLEOTIDE SEQUENCE [LARGE SCALE GENOMIC DNA]</scope>
    <source>
        <strain evidence="9 10">D3C</strain>
    </source>
</reference>
<dbReference type="SMART" id="SM00028">
    <property type="entry name" value="TPR"/>
    <property type="match status" value="3"/>
</dbReference>
<organism evidence="9 10">
    <name type="scientific">Nitrosopumilus piranensis</name>
    <dbReference type="NCBI Taxonomy" id="1582439"/>
    <lineage>
        <taxon>Archaea</taxon>
        <taxon>Nitrososphaerota</taxon>
        <taxon>Nitrososphaeria</taxon>
        <taxon>Nitrosopumilales</taxon>
        <taxon>Nitrosopumilaceae</taxon>
        <taxon>Nitrosopumilus</taxon>
    </lineage>
</organism>
<dbReference type="SUPFAM" id="SSF55486">
    <property type="entry name" value="Metalloproteases ('zincins'), catalytic domain"/>
    <property type="match status" value="1"/>
</dbReference>
<dbReference type="EMBL" id="CP010868">
    <property type="protein sequence ID" value="AJM92374.1"/>
    <property type="molecule type" value="Genomic_DNA"/>
</dbReference>
<keyword evidence="5 7" id="KW-0802">TPR repeat</keyword>
<evidence type="ECO:0000256" key="2">
    <source>
        <dbReference type="ARBA" id="ARBA00022723"/>
    </source>
</evidence>
<dbReference type="InterPro" id="IPR019734">
    <property type="entry name" value="TPR_rpt"/>
</dbReference>
<dbReference type="Proteomes" id="UP000032027">
    <property type="component" value="Chromosome"/>
</dbReference>
<keyword evidence="10" id="KW-1185">Reference proteome</keyword>
<dbReference type="STRING" id="1582439.NPIRD3C_1162"/>
<dbReference type="PATRIC" id="fig|1582439.9.peg.1197"/>
<proteinExistence type="predicted"/>
<feature type="domain" description="Peptidase M10 metallopeptidase" evidence="8">
    <location>
        <begin position="404"/>
        <end position="470"/>
    </location>
</feature>
<dbReference type="Pfam" id="PF13181">
    <property type="entry name" value="TPR_8"/>
    <property type="match status" value="2"/>
</dbReference>
<dbReference type="GO" id="GO:0004222">
    <property type="term" value="F:metalloendopeptidase activity"/>
    <property type="evidence" value="ECO:0007669"/>
    <property type="project" value="InterPro"/>
</dbReference>
<evidence type="ECO:0000256" key="3">
    <source>
        <dbReference type="ARBA" id="ARBA00022737"/>
    </source>
</evidence>
<dbReference type="PROSITE" id="PS50293">
    <property type="entry name" value="TPR_REGION"/>
    <property type="match status" value="1"/>
</dbReference>
<dbReference type="GO" id="GO:0031012">
    <property type="term" value="C:extracellular matrix"/>
    <property type="evidence" value="ECO:0007669"/>
    <property type="project" value="InterPro"/>
</dbReference>
<evidence type="ECO:0000256" key="1">
    <source>
        <dbReference type="ARBA" id="ARBA00022670"/>
    </source>
</evidence>
<dbReference type="OrthoDB" id="9634at2157"/>
<dbReference type="GO" id="GO:0008270">
    <property type="term" value="F:zinc ion binding"/>
    <property type="evidence" value="ECO:0007669"/>
    <property type="project" value="InterPro"/>
</dbReference>
<dbReference type="AlphaFoldDB" id="A0A0C5BVU7"/>
<dbReference type="HOGENOM" id="CLU_045929_0_0_2"/>
<evidence type="ECO:0000256" key="4">
    <source>
        <dbReference type="ARBA" id="ARBA00022801"/>
    </source>
</evidence>
<keyword evidence="2" id="KW-0479">Metal-binding</keyword>
<evidence type="ECO:0000256" key="5">
    <source>
        <dbReference type="ARBA" id="ARBA00022803"/>
    </source>
</evidence>
<name>A0A0C5BVU7_9ARCH</name>
<evidence type="ECO:0000259" key="8">
    <source>
        <dbReference type="Pfam" id="PF00413"/>
    </source>
</evidence>
<accession>A0A0C5BVU7</accession>
<keyword evidence="1" id="KW-0645">Protease</keyword>
<reference evidence="9 10" key="2">
    <citation type="journal article" date="2016" name="ISME J.">
        <title>Physiological and genomic characterization of two novel marine thaumarchaeal strains indicates niche differentiation.</title>
        <authorList>
            <person name="Bayer B."/>
            <person name="Vojvoda J."/>
            <person name="Offre P."/>
            <person name="Alves R.J."/>
            <person name="Elisabeth N.H."/>
            <person name="Garcia J.A."/>
            <person name="Volland J.M."/>
            <person name="Srivastava A."/>
            <person name="Schleper C."/>
            <person name="Herndl G.J."/>
        </authorList>
    </citation>
    <scope>NUCLEOTIDE SEQUENCE [LARGE SCALE GENOMIC DNA]</scope>
    <source>
        <strain evidence="9 10">D3C</strain>
    </source>
</reference>
<feature type="repeat" description="TPR" evidence="7">
    <location>
        <begin position="34"/>
        <end position="67"/>
    </location>
</feature>
<dbReference type="InterPro" id="IPR051685">
    <property type="entry name" value="Ycf3/AcsC/BcsC/TPR_MFPF"/>
</dbReference>
<evidence type="ECO:0000313" key="9">
    <source>
        <dbReference type="EMBL" id="AJM92374.1"/>
    </source>
</evidence>
<dbReference type="GO" id="GO:0006508">
    <property type="term" value="P:proteolysis"/>
    <property type="evidence" value="ECO:0007669"/>
    <property type="project" value="UniProtKB-KW"/>
</dbReference>
<dbReference type="PANTHER" id="PTHR44943:SF8">
    <property type="entry name" value="TPR REPEAT-CONTAINING PROTEIN MJ0263"/>
    <property type="match status" value="1"/>
</dbReference>
<evidence type="ECO:0000256" key="7">
    <source>
        <dbReference type="PROSITE-ProRule" id="PRU00339"/>
    </source>
</evidence>
<keyword evidence="6" id="KW-0862">Zinc</keyword>
<dbReference type="PANTHER" id="PTHR44943">
    <property type="entry name" value="CELLULOSE SYNTHASE OPERON PROTEIN C"/>
    <property type="match status" value="1"/>
</dbReference>
<protein>
    <recommendedName>
        <fullName evidence="8">Peptidase M10 metallopeptidase domain-containing protein</fullName>
    </recommendedName>
</protein>
<dbReference type="Pfam" id="PF00413">
    <property type="entry name" value="Peptidase_M10"/>
    <property type="match status" value="1"/>
</dbReference>
<gene>
    <name evidence="9" type="ORF">NPIRD3C_1162</name>
</gene>
<keyword evidence="3" id="KW-0677">Repeat</keyword>
<dbReference type="InterPro" id="IPR001818">
    <property type="entry name" value="Pept_M10_metallopeptidase"/>
</dbReference>
<dbReference type="RefSeq" id="WP_192827836.1">
    <property type="nucleotide sequence ID" value="NZ_CP010868.1"/>
</dbReference>
<evidence type="ECO:0000313" key="10">
    <source>
        <dbReference type="Proteomes" id="UP000032027"/>
    </source>
</evidence>
<feature type="repeat" description="TPR" evidence="7">
    <location>
        <begin position="102"/>
        <end position="135"/>
    </location>
</feature>
<dbReference type="InterPro" id="IPR011990">
    <property type="entry name" value="TPR-like_helical_dom_sf"/>
</dbReference>
<dbReference type="Gene3D" id="3.40.390.10">
    <property type="entry name" value="Collagenase (Catalytic Domain)"/>
    <property type="match status" value="1"/>
</dbReference>